<dbReference type="GO" id="GO:0005524">
    <property type="term" value="F:ATP binding"/>
    <property type="evidence" value="ECO:0007669"/>
    <property type="project" value="UniProtKB-KW"/>
</dbReference>
<name>A0A1B0AV90_9MUSC</name>
<dbReference type="EMBL" id="JXJN01004088">
    <property type="status" value="NOT_ANNOTATED_CDS"/>
    <property type="molecule type" value="Genomic_DNA"/>
</dbReference>
<keyword evidence="4" id="KW-0418">Kinase</keyword>
<dbReference type="PROSITE" id="PS00108">
    <property type="entry name" value="PROTEIN_KINASE_ST"/>
    <property type="match status" value="1"/>
</dbReference>
<dbReference type="InterPro" id="IPR000961">
    <property type="entry name" value="AGC-kinase_C"/>
</dbReference>
<evidence type="ECO:0000256" key="4">
    <source>
        <dbReference type="ARBA" id="ARBA00022777"/>
    </source>
</evidence>
<keyword evidence="10" id="KW-1185">Reference proteome</keyword>
<accession>A0A1B0AV90</accession>
<feature type="signal peptide" evidence="6">
    <location>
        <begin position="1"/>
        <end position="23"/>
    </location>
</feature>
<dbReference type="SMART" id="SM00220">
    <property type="entry name" value="S_TKc"/>
    <property type="match status" value="1"/>
</dbReference>
<evidence type="ECO:0000313" key="9">
    <source>
        <dbReference type="EnsemblMetazoa" id="GPPI009842-PA"/>
    </source>
</evidence>
<keyword evidence="3" id="KW-0547">Nucleotide-binding</keyword>
<dbReference type="AlphaFoldDB" id="A0A1B0AV90"/>
<feature type="domain" description="AGC-kinase C-terminal" evidence="8">
    <location>
        <begin position="241"/>
        <end position="276"/>
    </location>
</feature>
<dbReference type="InterPro" id="IPR000719">
    <property type="entry name" value="Prot_kinase_dom"/>
</dbReference>
<evidence type="ECO:0000259" key="8">
    <source>
        <dbReference type="PROSITE" id="PS51285"/>
    </source>
</evidence>
<evidence type="ECO:0000256" key="3">
    <source>
        <dbReference type="ARBA" id="ARBA00022741"/>
    </source>
</evidence>
<dbReference type="InterPro" id="IPR008271">
    <property type="entry name" value="Ser/Thr_kinase_AS"/>
</dbReference>
<dbReference type="InterPro" id="IPR011009">
    <property type="entry name" value="Kinase-like_dom_sf"/>
</dbReference>
<feature type="chain" id="PRO_5008404184" description="Protein kinase domain-containing protein" evidence="6">
    <location>
        <begin position="24"/>
        <end position="276"/>
    </location>
</feature>
<feature type="domain" description="Protein kinase" evidence="7">
    <location>
        <begin position="1"/>
        <end position="240"/>
    </location>
</feature>
<dbReference type="PROSITE" id="PS50011">
    <property type="entry name" value="PROTEIN_KINASE_DOM"/>
    <property type="match status" value="1"/>
</dbReference>
<dbReference type="Pfam" id="PF00069">
    <property type="entry name" value="Pkinase"/>
    <property type="match status" value="1"/>
</dbReference>
<sequence length="276" mass="31794">MLAVFRCKSFVLSLFVIPLPDYADNAFSRHRRLRKSVGGDKKFYAMKVLKKGTLLQHRKGRQSAHDNRTSCTRKAAQQSPFLVGNKILNYCSDVKPNNLPEATVKISTAEVMLALQHRHRLGIIYQDIKLDNVLLDGHQDHLILLDFEFPKIFTSEYDYRAYIFCGTAEYFAPEVLRSVNWWSVGVLLTQELLTGISSLTVHPLLPPTLSETVKDFILKLLYKDPKERLENFRKGVRDIFRGIKWNDLKSKKRKAPFKPTLYNENRQPVTNSPATV</sequence>
<organism evidence="9 10">
    <name type="scientific">Glossina palpalis gambiensis</name>
    <dbReference type="NCBI Taxonomy" id="67801"/>
    <lineage>
        <taxon>Eukaryota</taxon>
        <taxon>Metazoa</taxon>
        <taxon>Ecdysozoa</taxon>
        <taxon>Arthropoda</taxon>
        <taxon>Hexapoda</taxon>
        <taxon>Insecta</taxon>
        <taxon>Pterygota</taxon>
        <taxon>Neoptera</taxon>
        <taxon>Endopterygota</taxon>
        <taxon>Diptera</taxon>
        <taxon>Brachycera</taxon>
        <taxon>Muscomorpha</taxon>
        <taxon>Hippoboscoidea</taxon>
        <taxon>Glossinidae</taxon>
        <taxon>Glossina</taxon>
    </lineage>
</organism>
<dbReference type="PANTHER" id="PTHR24351">
    <property type="entry name" value="RIBOSOMAL PROTEIN S6 KINASE"/>
    <property type="match status" value="1"/>
</dbReference>
<dbReference type="Proteomes" id="UP000092460">
    <property type="component" value="Unassembled WGS sequence"/>
</dbReference>
<reference evidence="9" key="2">
    <citation type="submission" date="2020-05" db="UniProtKB">
        <authorList>
            <consortium name="EnsemblMetazoa"/>
        </authorList>
    </citation>
    <scope>IDENTIFICATION</scope>
    <source>
        <strain evidence="9">IAEA</strain>
    </source>
</reference>
<dbReference type="SUPFAM" id="SSF56112">
    <property type="entry name" value="Protein kinase-like (PK-like)"/>
    <property type="match status" value="1"/>
</dbReference>
<proteinExistence type="predicted"/>
<protein>
    <recommendedName>
        <fullName evidence="11">Protein kinase domain-containing protein</fullName>
    </recommendedName>
</protein>
<evidence type="ECO:0000256" key="6">
    <source>
        <dbReference type="SAM" id="SignalP"/>
    </source>
</evidence>
<dbReference type="Gene3D" id="1.10.510.10">
    <property type="entry name" value="Transferase(Phosphotransferase) domain 1"/>
    <property type="match status" value="1"/>
</dbReference>
<reference evidence="10" key="1">
    <citation type="submission" date="2015-01" db="EMBL/GenBank/DDBJ databases">
        <authorList>
            <person name="Aksoy S."/>
            <person name="Warren W."/>
            <person name="Wilson R.K."/>
        </authorList>
    </citation>
    <scope>NUCLEOTIDE SEQUENCE [LARGE SCALE GENOMIC DNA]</scope>
    <source>
        <strain evidence="10">IAEA</strain>
    </source>
</reference>
<dbReference type="EnsemblMetazoa" id="GPPI009842-RA">
    <property type="protein sequence ID" value="GPPI009842-PA"/>
    <property type="gene ID" value="GPPI009842"/>
</dbReference>
<dbReference type="GO" id="GO:0004674">
    <property type="term" value="F:protein serine/threonine kinase activity"/>
    <property type="evidence" value="ECO:0007669"/>
    <property type="project" value="UniProtKB-KW"/>
</dbReference>
<dbReference type="STRING" id="67801.A0A1B0AV90"/>
<dbReference type="PROSITE" id="PS51285">
    <property type="entry name" value="AGC_KINASE_CTER"/>
    <property type="match status" value="1"/>
</dbReference>
<evidence type="ECO:0000259" key="7">
    <source>
        <dbReference type="PROSITE" id="PS50011"/>
    </source>
</evidence>
<dbReference type="VEuPathDB" id="VectorBase:GPPI009842"/>
<evidence type="ECO:0000256" key="5">
    <source>
        <dbReference type="ARBA" id="ARBA00022840"/>
    </source>
</evidence>
<keyword evidence="1" id="KW-0723">Serine/threonine-protein kinase</keyword>
<evidence type="ECO:0000256" key="1">
    <source>
        <dbReference type="ARBA" id="ARBA00022527"/>
    </source>
</evidence>
<evidence type="ECO:0000256" key="2">
    <source>
        <dbReference type="ARBA" id="ARBA00022679"/>
    </source>
</evidence>
<keyword evidence="2" id="KW-0808">Transferase</keyword>
<evidence type="ECO:0000313" key="10">
    <source>
        <dbReference type="Proteomes" id="UP000092460"/>
    </source>
</evidence>
<evidence type="ECO:0008006" key="11">
    <source>
        <dbReference type="Google" id="ProtNLM"/>
    </source>
</evidence>
<keyword evidence="5" id="KW-0067">ATP-binding</keyword>
<keyword evidence="6" id="KW-0732">Signal</keyword>